<dbReference type="AlphaFoldDB" id="A0A1J5QCY3"/>
<evidence type="ECO:0000259" key="1">
    <source>
        <dbReference type="Pfam" id="PF26366"/>
    </source>
</evidence>
<comment type="caution">
    <text evidence="2">The sequence shown here is derived from an EMBL/GenBank/DDBJ whole genome shotgun (WGS) entry which is preliminary data.</text>
</comment>
<dbReference type="Pfam" id="PF26366">
    <property type="entry name" value="DUF8094"/>
    <property type="match status" value="1"/>
</dbReference>
<proteinExistence type="predicted"/>
<dbReference type="InterPro" id="IPR058407">
    <property type="entry name" value="DUF8094"/>
</dbReference>
<feature type="domain" description="DUF8094" evidence="1">
    <location>
        <begin position="61"/>
        <end position="347"/>
    </location>
</feature>
<dbReference type="EMBL" id="MLJW01001537">
    <property type="protein sequence ID" value="OIQ77780.1"/>
    <property type="molecule type" value="Genomic_DNA"/>
</dbReference>
<accession>A0A1J5QCY3</accession>
<evidence type="ECO:0000313" key="2">
    <source>
        <dbReference type="EMBL" id="OIQ77780.1"/>
    </source>
</evidence>
<protein>
    <recommendedName>
        <fullName evidence="1">DUF8094 domain-containing protein</fullName>
    </recommendedName>
</protein>
<gene>
    <name evidence="2" type="ORF">GALL_405250</name>
</gene>
<name>A0A1J5QCY3_9ZZZZ</name>
<sequence>MRTNESTTPGRTTSAGGSRITHRLAALRVPALALAIGLTLVGCAPNLPAARPDPVPAVPPPVLSVAQSTKVLGSIKTVLAAGDANMSDVALGTRLSGPALAIRSAEYKLDLGTGGVRVPTMLPMTAQALITPQTTTWPRSELVVTVQPDNLQSPRLLILRQDGPRDQYKLWGWTRLLAGVKMPRTADPALGSPLLAPGAPGFVSTPQDVVAHYVDVLSHGTASAYANEFEPDEYRTGLASSLALLQQGLSQVGTVADSYTVAPDELVSMGTATGGALVVAGITTVTTATVTVAGASFTLGATEAALAGAGDVKQSETITWSDMVAFYVPPSGSGQRVTVLAAEHQRVSVAAK</sequence>
<reference evidence="2" key="1">
    <citation type="submission" date="2016-10" db="EMBL/GenBank/DDBJ databases">
        <title>Sequence of Gallionella enrichment culture.</title>
        <authorList>
            <person name="Poehlein A."/>
            <person name="Muehling M."/>
            <person name="Daniel R."/>
        </authorList>
    </citation>
    <scope>NUCLEOTIDE SEQUENCE</scope>
</reference>
<organism evidence="2">
    <name type="scientific">mine drainage metagenome</name>
    <dbReference type="NCBI Taxonomy" id="410659"/>
    <lineage>
        <taxon>unclassified sequences</taxon>
        <taxon>metagenomes</taxon>
        <taxon>ecological metagenomes</taxon>
    </lineage>
</organism>